<keyword evidence="4 6" id="KW-1133">Transmembrane helix</keyword>
<reference evidence="7 8" key="1">
    <citation type="submission" date="2015-01" db="EMBL/GenBank/DDBJ databases">
        <title>Genome sequencing of Jeotgalibacillus soli.</title>
        <authorList>
            <person name="Goh K.M."/>
            <person name="Chan K.-G."/>
            <person name="Yaakop A.S."/>
            <person name="Ee R."/>
            <person name="Gan H.M."/>
            <person name="Chan C.S."/>
        </authorList>
    </citation>
    <scope>NUCLEOTIDE SEQUENCE [LARGE SCALE GENOMIC DNA]</scope>
    <source>
        <strain evidence="7 8">P9</strain>
    </source>
</reference>
<dbReference type="PANTHER" id="PTHR30086">
    <property type="entry name" value="ARGININE EXPORTER PROTEIN ARGO"/>
    <property type="match status" value="1"/>
</dbReference>
<evidence type="ECO:0000256" key="4">
    <source>
        <dbReference type="ARBA" id="ARBA00022989"/>
    </source>
</evidence>
<keyword evidence="8" id="KW-1185">Reference proteome</keyword>
<keyword evidence="5 6" id="KW-0472">Membrane</keyword>
<name>A0A0C2VZ52_9BACL</name>
<keyword evidence="2" id="KW-1003">Cell membrane</keyword>
<feature type="transmembrane region" description="Helical" evidence="6">
    <location>
        <begin position="198"/>
        <end position="216"/>
    </location>
</feature>
<dbReference type="PANTHER" id="PTHR30086:SF20">
    <property type="entry name" value="ARGININE EXPORTER PROTEIN ARGO-RELATED"/>
    <property type="match status" value="1"/>
</dbReference>
<protein>
    <submittedName>
        <fullName evidence="7">LysE/yggA</fullName>
    </submittedName>
</protein>
<dbReference type="EMBL" id="JXRP01000009">
    <property type="protein sequence ID" value="KIL49233.1"/>
    <property type="molecule type" value="Genomic_DNA"/>
</dbReference>
<dbReference type="Pfam" id="PF01810">
    <property type="entry name" value="LysE"/>
    <property type="match status" value="1"/>
</dbReference>
<feature type="transmembrane region" description="Helical" evidence="6">
    <location>
        <begin position="92"/>
        <end position="109"/>
    </location>
</feature>
<gene>
    <name evidence="7" type="ORF">KP78_07010</name>
</gene>
<dbReference type="STRING" id="889306.KP78_07010"/>
<feature type="transmembrane region" description="Helical" evidence="6">
    <location>
        <begin position="162"/>
        <end position="186"/>
    </location>
</feature>
<comment type="subcellular location">
    <subcellularLocation>
        <location evidence="1">Cell membrane</location>
        <topology evidence="1">Multi-pass membrane protein</topology>
    </subcellularLocation>
</comment>
<organism evidence="7 8">
    <name type="scientific">Jeotgalibacillus soli</name>
    <dbReference type="NCBI Taxonomy" id="889306"/>
    <lineage>
        <taxon>Bacteria</taxon>
        <taxon>Bacillati</taxon>
        <taxon>Bacillota</taxon>
        <taxon>Bacilli</taxon>
        <taxon>Bacillales</taxon>
        <taxon>Caryophanaceae</taxon>
        <taxon>Jeotgalibacillus</taxon>
    </lineage>
</organism>
<dbReference type="Proteomes" id="UP000031938">
    <property type="component" value="Unassembled WGS sequence"/>
</dbReference>
<dbReference type="AlphaFoldDB" id="A0A0C2VZ52"/>
<dbReference type="InterPro" id="IPR001123">
    <property type="entry name" value="LeuE-type"/>
</dbReference>
<feature type="transmembrane region" description="Helical" evidence="6">
    <location>
        <begin position="57"/>
        <end position="86"/>
    </location>
</feature>
<feature type="transmembrane region" description="Helical" evidence="6">
    <location>
        <begin position="22"/>
        <end position="45"/>
    </location>
</feature>
<dbReference type="GO" id="GO:0005886">
    <property type="term" value="C:plasma membrane"/>
    <property type="evidence" value="ECO:0007669"/>
    <property type="project" value="UniProtKB-SubCell"/>
</dbReference>
<evidence type="ECO:0000256" key="2">
    <source>
        <dbReference type="ARBA" id="ARBA00022475"/>
    </source>
</evidence>
<sequence>MDKKFIISHTIEMIGENELIEAVFHGLILAFGLILPLGVQNIFVFNQGALQPTFIRTLPVVLTASICDTILILASVMGVSLIVLTVVWLETFILIAGILFLIYMGWILWKTKQENMEEGKNLSVKKQILFAASVSVLNPHAILDTVGVIGVSSLNYTGDEKWAFTISAILVSWLWFSVLAIAGRFVSRLGQNGKLLHLLNKISACIIWTMALYMALKVF</sequence>
<proteinExistence type="predicted"/>
<keyword evidence="3 6" id="KW-0812">Transmembrane</keyword>
<evidence type="ECO:0000256" key="6">
    <source>
        <dbReference type="SAM" id="Phobius"/>
    </source>
</evidence>
<evidence type="ECO:0000256" key="1">
    <source>
        <dbReference type="ARBA" id="ARBA00004651"/>
    </source>
</evidence>
<evidence type="ECO:0000313" key="8">
    <source>
        <dbReference type="Proteomes" id="UP000031938"/>
    </source>
</evidence>
<dbReference type="GO" id="GO:0015171">
    <property type="term" value="F:amino acid transmembrane transporter activity"/>
    <property type="evidence" value="ECO:0007669"/>
    <property type="project" value="TreeGrafter"/>
</dbReference>
<accession>A0A0C2VZ52</accession>
<evidence type="ECO:0000313" key="7">
    <source>
        <dbReference type="EMBL" id="KIL49233.1"/>
    </source>
</evidence>
<dbReference type="PATRIC" id="fig|889306.3.peg.701"/>
<comment type="caution">
    <text evidence="7">The sequence shown here is derived from an EMBL/GenBank/DDBJ whole genome shotgun (WGS) entry which is preliminary data.</text>
</comment>
<evidence type="ECO:0000256" key="3">
    <source>
        <dbReference type="ARBA" id="ARBA00022692"/>
    </source>
</evidence>
<feature type="transmembrane region" description="Helical" evidence="6">
    <location>
        <begin position="129"/>
        <end position="150"/>
    </location>
</feature>
<evidence type="ECO:0000256" key="5">
    <source>
        <dbReference type="ARBA" id="ARBA00023136"/>
    </source>
</evidence>